<feature type="non-terminal residue" evidence="1">
    <location>
        <position position="103"/>
    </location>
</feature>
<evidence type="ECO:0000313" key="2">
    <source>
        <dbReference type="Proteomes" id="UP000054359"/>
    </source>
</evidence>
<keyword evidence="2" id="KW-1185">Reference proteome</keyword>
<name>A0A087T2P1_STEMI</name>
<evidence type="ECO:0000313" key="1">
    <source>
        <dbReference type="EMBL" id="KFM59380.1"/>
    </source>
</evidence>
<dbReference type="Proteomes" id="UP000054359">
    <property type="component" value="Unassembled WGS sequence"/>
</dbReference>
<gene>
    <name evidence="1" type="ORF">X975_23457</name>
</gene>
<reference evidence="1 2" key="1">
    <citation type="submission" date="2013-11" db="EMBL/GenBank/DDBJ databases">
        <title>Genome sequencing of Stegodyphus mimosarum.</title>
        <authorList>
            <person name="Bechsgaard J."/>
        </authorList>
    </citation>
    <scope>NUCLEOTIDE SEQUENCE [LARGE SCALE GENOMIC DNA]</scope>
</reference>
<sequence>MPQSATAHESEEQMMKTNRYRSQVLDKANDIYMVFCPYLERNHSGKRFLDSKRWSYYSPQSFGMFRTSSGNNSTPPEIAGKSMLVSLASPDFCRSDHACLRIA</sequence>
<proteinExistence type="predicted"/>
<protein>
    <submittedName>
        <fullName evidence="1">Uncharacterized protein</fullName>
    </submittedName>
</protein>
<dbReference type="EMBL" id="KK113118">
    <property type="protein sequence ID" value="KFM59380.1"/>
    <property type="molecule type" value="Genomic_DNA"/>
</dbReference>
<dbReference type="AlphaFoldDB" id="A0A087T2P1"/>
<accession>A0A087T2P1</accession>
<organism evidence="1 2">
    <name type="scientific">Stegodyphus mimosarum</name>
    <name type="common">African social velvet spider</name>
    <dbReference type="NCBI Taxonomy" id="407821"/>
    <lineage>
        <taxon>Eukaryota</taxon>
        <taxon>Metazoa</taxon>
        <taxon>Ecdysozoa</taxon>
        <taxon>Arthropoda</taxon>
        <taxon>Chelicerata</taxon>
        <taxon>Arachnida</taxon>
        <taxon>Araneae</taxon>
        <taxon>Araneomorphae</taxon>
        <taxon>Entelegynae</taxon>
        <taxon>Eresoidea</taxon>
        <taxon>Eresidae</taxon>
        <taxon>Stegodyphus</taxon>
    </lineage>
</organism>